<accession>A0ABW2PPH8</accession>
<proteinExistence type="predicted"/>
<dbReference type="InterPro" id="IPR024072">
    <property type="entry name" value="DHFR-like_dom_sf"/>
</dbReference>
<dbReference type="Pfam" id="PF01872">
    <property type="entry name" value="RibD_C"/>
    <property type="match status" value="1"/>
</dbReference>
<dbReference type="Gene3D" id="3.40.430.10">
    <property type="entry name" value="Dihydrofolate Reductase, subunit A"/>
    <property type="match status" value="1"/>
</dbReference>
<dbReference type="EMBL" id="JBHTCE010000001">
    <property type="protein sequence ID" value="MFC7389056.1"/>
    <property type="molecule type" value="Genomic_DNA"/>
</dbReference>
<dbReference type="RefSeq" id="WP_214786752.1">
    <property type="nucleotide sequence ID" value="NZ_JANIEL010000072.1"/>
</dbReference>
<reference evidence="3" key="1">
    <citation type="journal article" date="2019" name="Int. J. Syst. Evol. Microbiol.">
        <title>The Global Catalogue of Microorganisms (GCM) 10K type strain sequencing project: providing services to taxonomists for standard genome sequencing and annotation.</title>
        <authorList>
            <consortium name="The Broad Institute Genomics Platform"/>
            <consortium name="The Broad Institute Genome Sequencing Center for Infectious Disease"/>
            <person name="Wu L."/>
            <person name="Ma J."/>
        </authorList>
    </citation>
    <scope>NUCLEOTIDE SEQUENCE [LARGE SCALE GENOMIC DNA]</scope>
    <source>
        <strain evidence="3">CCUG 55590</strain>
    </source>
</reference>
<dbReference type="InterPro" id="IPR002734">
    <property type="entry name" value="RibDG_C"/>
</dbReference>
<evidence type="ECO:0000259" key="1">
    <source>
        <dbReference type="Pfam" id="PF01872"/>
    </source>
</evidence>
<dbReference type="InterPro" id="IPR050765">
    <property type="entry name" value="Riboflavin_Biosynth_HTPR"/>
</dbReference>
<evidence type="ECO:0000313" key="3">
    <source>
        <dbReference type="Proteomes" id="UP001596439"/>
    </source>
</evidence>
<keyword evidence="3" id="KW-1185">Reference proteome</keyword>
<comment type="caution">
    <text evidence="2">The sequence shown here is derived from an EMBL/GenBank/DDBJ whole genome shotgun (WGS) entry which is preliminary data.</text>
</comment>
<protein>
    <submittedName>
        <fullName evidence="2">Dihydrofolate reductase family protein</fullName>
    </submittedName>
</protein>
<name>A0ABW2PPH8_9BACL</name>
<dbReference type="SUPFAM" id="SSF53597">
    <property type="entry name" value="Dihydrofolate reductase-like"/>
    <property type="match status" value="1"/>
</dbReference>
<dbReference type="PANTHER" id="PTHR38011">
    <property type="entry name" value="DIHYDROFOLATE REDUCTASE FAMILY PROTEIN (AFU_ORTHOLOGUE AFUA_8G06820)"/>
    <property type="match status" value="1"/>
</dbReference>
<dbReference type="PANTHER" id="PTHR38011:SF2">
    <property type="entry name" value="BIFUNCTIONAL DEAMINASE-REDUCTASE DOMAIN PROTEIN"/>
    <property type="match status" value="1"/>
</dbReference>
<dbReference type="Proteomes" id="UP001596439">
    <property type="component" value="Unassembled WGS sequence"/>
</dbReference>
<sequence length="197" mass="22629">MRKIIVLEHLSLDGVIQAPGGKEEDMSGDFMHGGWTEPFSSQELGIWIRTQMNSEFDLLLGRKTYDQWASYWPNHDDVWPEANRAMKYVVTRQSRDSLWESTTFLTEPVEALKQIKQEDGPDLHVWGSSELVHTLLANDLIDEYRLIMYPIIIGSGKRLFPDGNILPLQLDAIEQQLMPNGVSIVRYERIQKDGAEL</sequence>
<gene>
    <name evidence="2" type="ORF">ACFQO8_02795</name>
</gene>
<feature type="domain" description="Bacterial bifunctional deaminase-reductase C-terminal" evidence="1">
    <location>
        <begin position="3"/>
        <end position="175"/>
    </location>
</feature>
<organism evidence="2 3">
    <name type="scientific">Exiguobacterium aestuarii</name>
    <dbReference type="NCBI Taxonomy" id="273527"/>
    <lineage>
        <taxon>Bacteria</taxon>
        <taxon>Bacillati</taxon>
        <taxon>Bacillota</taxon>
        <taxon>Bacilli</taxon>
        <taxon>Bacillales</taxon>
        <taxon>Bacillales Family XII. Incertae Sedis</taxon>
        <taxon>Exiguobacterium</taxon>
    </lineage>
</organism>
<evidence type="ECO:0000313" key="2">
    <source>
        <dbReference type="EMBL" id="MFC7389056.1"/>
    </source>
</evidence>